<accession>M4V8Z8</accession>
<evidence type="ECO:0000256" key="5">
    <source>
        <dbReference type="ARBA" id="ARBA00023284"/>
    </source>
</evidence>
<evidence type="ECO:0000313" key="9">
    <source>
        <dbReference type="EMBL" id="AGH94925.1"/>
    </source>
</evidence>
<evidence type="ECO:0000256" key="3">
    <source>
        <dbReference type="ARBA" id="ARBA00023002"/>
    </source>
</evidence>
<dbReference type="Gene3D" id="3.40.30.10">
    <property type="entry name" value="Glutaredoxin"/>
    <property type="match status" value="1"/>
</dbReference>
<dbReference type="RefSeq" id="WP_015469415.1">
    <property type="nucleotide sequence ID" value="NC_020813.1"/>
</dbReference>
<comment type="similarity">
    <text evidence="1">Belongs to the thioredoxin family. DsbA subfamily.</text>
</comment>
<dbReference type="HOGENOM" id="CLU_000288_47_4_7"/>
<keyword evidence="10" id="KW-1185">Reference proteome</keyword>
<evidence type="ECO:0000256" key="4">
    <source>
        <dbReference type="ARBA" id="ARBA00023157"/>
    </source>
</evidence>
<dbReference type="Pfam" id="PF13462">
    <property type="entry name" value="Thioredoxin_4"/>
    <property type="match status" value="1"/>
</dbReference>
<feature type="compositionally biased region" description="Basic and acidic residues" evidence="6">
    <location>
        <begin position="66"/>
        <end position="81"/>
    </location>
</feature>
<feature type="domain" description="Thioredoxin" evidence="8">
    <location>
        <begin position="64"/>
        <end position="258"/>
    </location>
</feature>
<dbReference type="eggNOG" id="COG1651">
    <property type="taxonomic scope" value="Bacteria"/>
</dbReference>
<keyword evidence="5" id="KW-0676">Redox-active center</keyword>
<dbReference type="InterPro" id="IPR012336">
    <property type="entry name" value="Thioredoxin-like_fold"/>
</dbReference>
<evidence type="ECO:0000256" key="1">
    <source>
        <dbReference type="ARBA" id="ARBA00005791"/>
    </source>
</evidence>
<dbReference type="Proteomes" id="UP000012040">
    <property type="component" value="Chromosome"/>
</dbReference>
<sequence>MKTTRILSTLTFVAAALTLASCAPSAKQLKEAIEKDPSIVFAAIEKDPAQFIEVVNRAAQEAQRTAGERAQQDEQKARDEEFNNPLKPEIEDGRVVFGPKNAPITIVEYSDFQCPYCARGYQTIHEVRKAYGDQVRIIFKHLPLDFHPLAMPAAQYFEAIAKQSHEKAEKFHDAVFEGQDRMKEDKFFDNTAKKLGVDMKKLAADLKDEKIAQRIAADMEEARKFNISGTPGFIINGVSLKGAYPFPEFKAIIDRHLAK</sequence>
<evidence type="ECO:0000259" key="8">
    <source>
        <dbReference type="PROSITE" id="PS51352"/>
    </source>
</evidence>
<proteinExistence type="inferred from homology"/>
<dbReference type="EMBL" id="CP003537">
    <property type="protein sequence ID" value="AGH94925.1"/>
    <property type="molecule type" value="Genomic_DNA"/>
</dbReference>
<dbReference type="STRING" id="1184267.A11Q_705"/>
<dbReference type="PANTHER" id="PTHR13887">
    <property type="entry name" value="GLUTATHIONE S-TRANSFERASE KAPPA"/>
    <property type="match status" value="1"/>
</dbReference>
<feature type="signal peptide" evidence="7">
    <location>
        <begin position="1"/>
        <end position="26"/>
    </location>
</feature>
<dbReference type="InterPro" id="IPR013766">
    <property type="entry name" value="Thioredoxin_domain"/>
</dbReference>
<keyword evidence="2 7" id="KW-0732">Signal</keyword>
<evidence type="ECO:0000256" key="6">
    <source>
        <dbReference type="SAM" id="MobiDB-lite"/>
    </source>
</evidence>
<organism evidence="9 10">
    <name type="scientific">Pseudobdellovibrio exovorus JSS</name>
    <dbReference type="NCBI Taxonomy" id="1184267"/>
    <lineage>
        <taxon>Bacteria</taxon>
        <taxon>Pseudomonadati</taxon>
        <taxon>Bdellovibrionota</taxon>
        <taxon>Bdellovibrionia</taxon>
        <taxon>Bdellovibrionales</taxon>
        <taxon>Pseudobdellovibrionaceae</taxon>
        <taxon>Pseudobdellovibrio</taxon>
    </lineage>
</organism>
<dbReference type="InterPro" id="IPR036249">
    <property type="entry name" value="Thioredoxin-like_sf"/>
</dbReference>
<evidence type="ECO:0000256" key="7">
    <source>
        <dbReference type="SAM" id="SignalP"/>
    </source>
</evidence>
<keyword evidence="4" id="KW-1015">Disulfide bond</keyword>
<dbReference type="KEGG" id="bex:A11Q_705"/>
<dbReference type="GO" id="GO:0016491">
    <property type="term" value="F:oxidoreductase activity"/>
    <property type="evidence" value="ECO:0007669"/>
    <property type="project" value="UniProtKB-KW"/>
</dbReference>
<feature type="region of interest" description="Disordered" evidence="6">
    <location>
        <begin position="63"/>
        <end position="85"/>
    </location>
</feature>
<keyword evidence="3" id="KW-0560">Oxidoreductase</keyword>
<dbReference type="PROSITE" id="PS51257">
    <property type="entry name" value="PROKAR_LIPOPROTEIN"/>
    <property type="match status" value="1"/>
</dbReference>
<dbReference type="PATRIC" id="fig|1184267.3.peg.714"/>
<protein>
    <submittedName>
        <fullName evidence="9">Disulfide interchange protein</fullName>
    </submittedName>
</protein>
<gene>
    <name evidence="9" type="ORF">A11Q_705</name>
</gene>
<dbReference type="AlphaFoldDB" id="M4V8Z8"/>
<evidence type="ECO:0000256" key="2">
    <source>
        <dbReference type="ARBA" id="ARBA00022729"/>
    </source>
</evidence>
<dbReference type="SUPFAM" id="SSF52833">
    <property type="entry name" value="Thioredoxin-like"/>
    <property type="match status" value="1"/>
</dbReference>
<dbReference type="PANTHER" id="PTHR13887:SF14">
    <property type="entry name" value="DISULFIDE BOND FORMATION PROTEIN D"/>
    <property type="match status" value="1"/>
</dbReference>
<dbReference type="PROSITE" id="PS51352">
    <property type="entry name" value="THIOREDOXIN_2"/>
    <property type="match status" value="1"/>
</dbReference>
<feature type="chain" id="PRO_5004060058" evidence="7">
    <location>
        <begin position="27"/>
        <end position="259"/>
    </location>
</feature>
<name>M4V8Z8_9BACT</name>
<evidence type="ECO:0000313" key="10">
    <source>
        <dbReference type="Proteomes" id="UP000012040"/>
    </source>
</evidence>
<reference evidence="9 10" key="1">
    <citation type="journal article" date="2013" name="ISME J.">
        <title>By their genes ye shall know them: genomic signatures of predatory bacteria.</title>
        <authorList>
            <person name="Pasternak Z."/>
            <person name="Pietrokovski S."/>
            <person name="Rotem O."/>
            <person name="Gophna U."/>
            <person name="Lurie-Weinberger M.N."/>
            <person name="Jurkevitch E."/>
        </authorList>
    </citation>
    <scope>NUCLEOTIDE SEQUENCE [LARGE SCALE GENOMIC DNA]</scope>
    <source>
        <strain evidence="9 10">JSS</strain>
    </source>
</reference>